<dbReference type="InterPro" id="IPR007757">
    <property type="entry name" value="MT-A70-like"/>
</dbReference>
<dbReference type="Gene3D" id="3.40.50.10710">
    <property type="entry name" value="Metallo-hydrolase/oxidoreductase"/>
    <property type="match status" value="1"/>
</dbReference>
<dbReference type="Pfam" id="PF05063">
    <property type="entry name" value="MT-A70"/>
    <property type="match status" value="1"/>
</dbReference>
<dbReference type="SUPFAM" id="SSF53335">
    <property type="entry name" value="S-adenosyl-L-methionine-dependent methyltransferases"/>
    <property type="match status" value="1"/>
</dbReference>
<name>A0A0F9GQ64_9ZZZZ</name>
<dbReference type="PROSITE" id="PS51143">
    <property type="entry name" value="MT_A70"/>
    <property type="match status" value="1"/>
</dbReference>
<accession>A0A0F9GQ64</accession>
<protein>
    <recommendedName>
        <fullName evidence="2">DNA methylase N-4/N-6 domain-containing protein</fullName>
    </recommendedName>
</protein>
<evidence type="ECO:0008006" key="2">
    <source>
        <dbReference type="Google" id="ProtNLM"/>
    </source>
</evidence>
<sequence length="162" mass="18812">VYSGDLRWHGSAAEETKRFIHEAALLKPRLLLCEGTRIPKDYEASEAELQNHTERDVFDRALQVVRAWGFEPATMLTWVKPQMGIGRWFRSASEYILFCTRDGLPLTVQDKAYRNWFEADRGKHSQKPDTFYELVQTVSPGPYLDLFGRSKRDGWEVWGDEA</sequence>
<dbReference type="InterPro" id="IPR042173">
    <property type="entry name" value="RNase_J_2"/>
</dbReference>
<dbReference type="EMBL" id="LAZR01025540">
    <property type="protein sequence ID" value="KKL71605.1"/>
    <property type="molecule type" value="Genomic_DNA"/>
</dbReference>
<dbReference type="Gene3D" id="3.60.15.10">
    <property type="entry name" value="Ribonuclease Z/Hydroxyacylglutathione hydrolase-like"/>
    <property type="match status" value="1"/>
</dbReference>
<organism evidence="1">
    <name type="scientific">marine sediment metagenome</name>
    <dbReference type="NCBI Taxonomy" id="412755"/>
    <lineage>
        <taxon>unclassified sequences</taxon>
        <taxon>metagenomes</taxon>
        <taxon>ecological metagenomes</taxon>
    </lineage>
</organism>
<feature type="non-terminal residue" evidence="1">
    <location>
        <position position="1"/>
    </location>
</feature>
<proteinExistence type="predicted"/>
<dbReference type="AlphaFoldDB" id="A0A0F9GQ64"/>
<evidence type="ECO:0000313" key="1">
    <source>
        <dbReference type="EMBL" id="KKL71605.1"/>
    </source>
</evidence>
<gene>
    <name evidence="1" type="ORF">LCGC14_2093280</name>
</gene>
<dbReference type="InterPro" id="IPR036866">
    <property type="entry name" value="RibonucZ/Hydroxyglut_hydro"/>
</dbReference>
<reference evidence="1" key="1">
    <citation type="journal article" date="2015" name="Nature">
        <title>Complex archaea that bridge the gap between prokaryotes and eukaryotes.</title>
        <authorList>
            <person name="Spang A."/>
            <person name="Saw J.H."/>
            <person name="Jorgensen S.L."/>
            <person name="Zaremba-Niedzwiedzka K."/>
            <person name="Martijn J."/>
            <person name="Lind A.E."/>
            <person name="van Eijk R."/>
            <person name="Schleper C."/>
            <person name="Guy L."/>
            <person name="Ettema T.J."/>
        </authorList>
    </citation>
    <scope>NUCLEOTIDE SEQUENCE</scope>
</reference>
<comment type="caution">
    <text evidence="1">The sequence shown here is derived from an EMBL/GenBank/DDBJ whole genome shotgun (WGS) entry which is preliminary data.</text>
</comment>
<dbReference type="InterPro" id="IPR029063">
    <property type="entry name" value="SAM-dependent_MTases_sf"/>
</dbReference>